<dbReference type="PROSITE" id="PS50966">
    <property type="entry name" value="ZF_SWIM"/>
    <property type="match status" value="1"/>
</dbReference>
<dbReference type="GO" id="GO:0005524">
    <property type="term" value="F:ATP binding"/>
    <property type="evidence" value="ECO:0007669"/>
    <property type="project" value="InterPro"/>
</dbReference>
<dbReference type="Pfam" id="PF08455">
    <property type="entry name" value="SNF2_assoc"/>
    <property type="match status" value="1"/>
</dbReference>
<name>W6N8F0_CLOTY</name>
<proteinExistence type="predicted"/>
<protein>
    <submittedName>
        <fullName evidence="6">COG0553: Superfamily II DNA/RNA helicases, SNF2 family</fullName>
    </submittedName>
</protein>
<evidence type="ECO:0000313" key="7">
    <source>
        <dbReference type="Proteomes" id="UP000019482"/>
    </source>
</evidence>
<dbReference type="SMART" id="SM00487">
    <property type="entry name" value="DEXDc"/>
    <property type="match status" value="1"/>
</dbReference>
<evidence type="ECO:0000256" key="2">
    <source>
        <dbReference type="PROSITE-ProRule" id="PRU00325"/>
    </source>
</evidence>
<evidence type="ECO:0000259" key="4">
    <source>
        <dbReference type="PROSITE" id="PS51192"/>
    </source>
</evidence>
<accession>W6N8F0</accession>
<dbReference type="CDD" id="cd18793">
    <property type="entry name" value="SF2_C_SNF"/>
    <property type="match status" value="1"/>
</dbReference>
<feature type="domain" description="SWIM-type" evidence="3">
    <location>
        <begin position="58"/>
        <end position="104"/>
    </location>
</feature>
<feature type="domain" description="Helicase ATP-binding" evidence="4">
    <location>
        <begin position="633"/>
        <end position="790"/>
    </location>
</feature>
<dbReference type="RefSeq" id="WP_017894968.1">
    <property type="nucleotide sequence ID" value="NZ_CBXI010000044.1"/>
</dbReference>
<keyword evidence="6" id="KW-0067">ATP-binding</keyword>
<dbReference type="Gene3D" id="3.40.50.10810">
    <property type="entry name" value="Tandem AAA-ATPase domain"/>
    <property type="match status" value="1"/>
</dbReference>
<keyword evidence="6" id="KW-0547">Nucleotide-binding</keyword>
<evidence type="ECO:0000313" key="6">
    <source>
        <dbReference type="EMBL" id="CDL92856.1"/>
    </source>
</evidence>
<dbReference type="InterPro" id="IPR014001">
    <property type="entry name" value="Helicase_ATP-bd"/>
</dbReference>
<keyword evidence="6" id="KW-0347">Helicase</keyword>
<dbReference type="GO" id="GO:0008270">
    <property type="term" value="F:zinc ion binding"/>
    <property type="evidence" value="ECO:0007669"/>
    <property type="project" value="UniProtKB-KW"/>
</dbReference>
<dbReference type="SUPFAM" id="SSF52540">
    <property type="entry name" value="P-loop containing nucleoside triphosphate hydrolases"/>
    <property type="match status" value="2"/>
</dbReference>
<dbReference type="InterPro" id="IPR000330">
    <property type="entry name" value="SNF2_N"/>
</dbReference>
<feature type="domain" description="Helicase C-terminal" evidence="5">
    <location>
        <begin position="910"/>
        <end position="1060"/>
    </location>
</feature>
<reference evidence="6 7" key="1">
    <citation type="journal article" date="2015" name="Genome Announc.">
        <title>Draft Genome Sequence of Clostridium tyrobutyricum Strain DIVETGP, Isolated from Cow's Milk for Grana Padano Production.</title>
        <authorList>
            <person name="Soggiu A."/>
            <person name="Piras C."/>
            <person name="Gaiarsa S."/>
            <person name="Sassera D."/>
            <person name="Roncada P."/>
            <person name="Bendixen E."/>
            <person name="Brasca M."/>
            <person name="Bonizzi L."/>
        </authorList>
    </citation>
    <scope>NUCLEOTIDE SEQUENCE [LARGE SCALE GENOMIC DNA]</scope>
    <source>
        <strain evidence="6 7">DIVETGP</strain>
    </source>
</reference>
<evidence type="ECO:0000259" key="3">
    <source>
        <dbReference type="PROSITE" id="PS50966"/>
    </source>
</evidence>
<dbReference type="OrthoDB" id="9760715at2"/>
<dbReference type="PROSITE" id="PS51194">
    <property type="entry name" value="HELICASE_CTER"/>
    <property type="match status" value="1"/>
</dbReference>
<gene>
    <name evidence="6" type="ORF">CTDIVETGP_2926</name>
</gene>
<dbReference type="GeneID" id="29420430"/>
<dbReference type="Pfam" id="PF00176">
    <property type="entry name" value="SNF2-rel_dom"/>
    <property type="match status" value="1"/>
</dbReference>
<dbReference type="PROSITE" id="PS51192">
    <property type="entry name" value="HELICASE_ATP_BIND_1"/>
    <property type="match status" value="1"/>
</dbReference>
<dbReference type="EMBL" id="CBXI010000044">
    <property type="protein sequence ID" value="CDL92856.1"/>
    <property type="molecule type" value="Genomic_DNA"/>
</dbReference>
<dbReference type="Gene3D" id="3.40.50.300">
    <property type="entry name" value="P-loop containing nucleotide triphosphate hydrolases"/>
    <property type="match status" value="1"/>
</dbReference>
<dbReference type="AlphaFoldDB" id="W6N8F0"/>
<dbReference type="InterPro" id="IPR013663">
    <property type="entry name" value="Helicase_SWF/SNF/SWI_bac"/>
</dbReference>
<dbReference type="GO" id="GO:0004386">
    <property type="term" value="F:helicase activity"/>
    <property type="evidence" value="ECO:0007669"/>
    <property type="project" value="UniProtKB-KW"/>
</dbReference>
<dbReference type="Pfam" id="PF00271">
    <property type="entry name" value="Helicase_C"/>
    <property type="match status" value="1"/>
</dbReference>
<dbReference type="InterPro" id="IPR027417">
    <property type="entry name" value="P-loop_NTPase"/>
</dbReference>
<keyword evidence="2" id="KW-0863">Zinc-finger</keyword>
<keyword evidence="2" id="KW-0479">Metal-binding</keyword>
<dbReference type="InterPro" id="IPR038718">
    <property type="entry name" value="SNF2-like_sf"/>
</dbReference>
<dbReference type="InterPro" id="IPR007527">
    <property type="entry name" value="Znf_SWIM"/>
</dbReference>
<evidence type="ECO:0000259" key="5">
    <source>
        <dbReference type="PROSITE" id="PS51194"/>
    </source>
</evidence>
<keyword evidence="1" id="KW-0378">Hydrolase</keyword>
<organism evidence="6 7">
    <name type="scientific">Clostridium tyrobutyricum DIVETGP</name>
    <dbReference type="NCBI Taxonomy" id="1408889"/>
    <lineage>
        <taxon>Bacteria</taxon>
        <taxon>Bacillati</taxon>
        <taxon>Bacillota</taxon>
        <taxon>Clostridia</taxon>
        <taxon>Eubacteriales</taxon>
        <taxon>Clostridiaceae</taxon>
        <taxon>Clostridium</taxon>
    </lineage>
</organism>
<dbReference type="SMART" id="SM00490">
    <property type="entry name" value="HELICc"/>
    <property type="match status" value="1"/>
</dbReference>
<dbReference type="FunFam" id="3.40.50.300:FF:000533">
    <property type="entry name" value="Helicase, Snf2 family"/>
    <property type="match status" value="1"/>
</dbReference>
<dbReference type="GO" id="GO:0016787">
    <property type="term" value="F:hydrolase activity"/>
    <property type="evidence" value="ECO:0007669"/>
    <property type="project" value="UniProtKB-KW"/>
</dbReference>
<comment type="caution">
    <text evidence="6">The sequence shown here is derived from an EMBL/GenBank/DDBJ whole genome shotgun (WGS) entry which is preliminary data.</text>
</comment>
<evidence type="ECO:0000256" key="1">
    <source>
        <dbReference type="ARBA" id="ARBA00022801"/>
    </source>
</evidence>
<dbReference type="CDD" id="cd18012">
    <property type="entry name" value="DEXQc_arch_SWI2_SNF2"/>
    <property type="match status" value="1"/>
</dbReference>
<dbReference type="PANTHER" id="PTHR10799">
    <property type="entry name" value="SNF2/RAD54 HELICASE FAMILY"/>
    <property type="match status" value="1"/>
</dbReference>
<keyword evidence="2" id="KW-0862">Zinc</keyword>
<keyword evidence="7" id="KW-1185">Reference proteome</keyword>
<dbReference type="Proteomes" id="UP000019482">
    <property type="component" value="Unassembled WGS sequence"/>
</dbReference>
<dbReference type="InterPro" id="IPR001650">
    <property type="entry name" value="Helicase_C-like"/>
</dbReference>
<dbReference type="InterPro" id="IPR049730">
    <property type="entry name" value="SNF2/RAD54-like_C"/>
</dbReference>
<sequence>MDRDKLLQIFNEQISGKNHVKAMRIINNDLISSVNIENEDNLIYIKGNVISESLFNQYETQIEIDAVNKEIVSTYCSCPDYENNEFRSENYCCKHLVATFYESVDDILKNSLFNDDKEEDIFQSKNNVDTLSMLLGDEKHKEEIKIEIYVNRNQWDNKISAEFRIGLSSMNSNELYVLKNLKQFLMALYNNVPINYGKKFTFNMSNNKLSIKDKVLIDFIQMVSSLEESHTYRSKIKKSNIDGKYVHIPDYLVREFFEVVKDHRVYLDEGFLYRCIETEILEKYPPIEFDLRMSKGNYILKLENGPPVPLSSRNNVFFYGSTIYIPDAEYCTRINPYLTVFNGVRSVALPASKEEFILRNLIPQLNLLSDSVAISRPIKNKIVNEKCEFNFYFDEKRKHIILTTKVKYGSFEFNIFEDCREKIIYRDSKRELEILGLLRSLGFERMGNEFRLMWGDDYVFRFFKSEIEKLQNVGGVFYSENFKGIRSINSKNISGNIQKGKYDYLEMKFKLGDIPEDETTAILQAFRDNLKYYKLKSGEYLDLEELELKKFLKLLDVVSPKKINENYIQIPKNKGIYLDEYIEQNNIRYIKGKSELKKIRDKLKNIDTIEFKEPDNLGEKLRDYQKTGYNWFKMLDYLGFGGILGDEMGLGKTFQAIAFLISNPNSKSLIVVPTSLVYNWIHEFEKFAPHMKAAAVNGTKKERKELIDNIDKWDVVITTYNLLKRDITMYREIDFDYCILDEAQYIKNPHSQNAESVKKIRAKTRFALSGTPIENSVMELWSIFDFIMPGYLYDEKRFSVRYYKRFKEEPVVIEDLNRLIKPFVLRRKKKDVIKELPQKIEKTIMVNMDKKQKKVYGTYAKHALALIEKKVEDDEFKSSKIEILAYITKLRQLCLDPSIVMDNYTGNSAKIEALMELLVQSIDEGHKILVFSQFTSVLKNIAGKIAAESIDYSYLDGSVPSRSRMKIVEDFNNGNNPVFLISLKAGGTGLNLTSADVVIHFDPWWNPAVEEQATDRAHRIGQKHVVEVIKLVAKGTIEEKIIQLQREKKKLIDSLIGDGLSGDSGITALSEEEIVNLFK</sequence>